<dbReference type="RefSeq" id="WP_012590549.1">
    <property type="nucleotide sequence ID" value="NC_011666.1"/>
</dbReference>
<dbReference type="STRING" id="395965.Msil_1529"/>
<name>B8EHZ7_METSB</name>
<keyword evidence="2" id="KW-1185">Reference proteome</keyword>
<dbReference type="HOGENOM" id="CLU_3081745_0_0_5"/>
<dbReference type="KEGG" id="msl:Msil_1529"/>
<accession>B8EHZ7</accession>
<protein>
    <submittedName>
        <fullName evidence="1">Uncharacterized protein</fullName>
    </submittedName>
</protein>
<dbReference type="EMBL" id="CP001280">
    <property type="protein sequence ID" value="ACK50479.1"/>
    <property type="molecule type" value="Genomic_DNA"/>
</dbReference>
<evidence type="ECO:0000313" key="1">
    <source>
        <dbReference type="EMBL" id="ACK50479.1"/>
    </source>
</evidence>
<gene>
    <name evidence="1" type="ordered locus">Msil_1529</name>
</gene>
<dbReference type="Proteomes" id="UP000002257">
    <property type="component" value="Chromosome"/>
</dbReference>
<organism evidence="1 2">
    <name type="scientific">Methylocella silvestris (strain DSM 15510 / CIP 108128 / LMG 27833 / NCIMB 13906 / BL2)</name>
    <dbReference type="NCBI Taxonomy" id="395965"/>
    <lineage>
        <taxon>Bacteria</taxon>
        <taxon>Pseudomonadati</taxon>
        <taxon>Pseudomonadota</taxon>
        <taxon>Alphaproteobacteria</taxon>
        <taxon>Hyphomicrobiales</taxon>
        <taxon>Beijerinckiaceae</taxon>
        <taxon>Methylocella</taxon>
    </lineage>
</organism>
<proteinExistence type="predicted"/>
<sequence length="52" mass="5370">MKLDGAANIDLTVKIDAPELLRAYESARTITAAGALRANTGISMPEAAPSGR</sequence>
<evidence type="ECO:0000313" key="2">
    <source>
        <dbReference type="Proteomes" id="UP000002257"/>
    </source>
</evidence>
<dbReference type="AlphaFoldDB" id="B8EHZ7"/>
<reference evidence="1 2" key="1">
    <citation type="journal article" date="2010" name="J. Bacteriol.">
        <title>Complete genome sequence of the aerobic facultative methanotroph Methylocella silvestris BL2.</title>
        <authorList>
            <person name="Chen Y."/>
            <person name="Crombie A."/>
            <person name="Rahman M.T."/>
            <person name="Dedysh S.N."/>
            <person name="Liesack W."/>
            <person name="Stott M.B."/>
            <person name="Alam M."/>
            <person name="Theisen A.R."/>
            <person name="Murrell J.C."/>
            <person name="Dunfield P.F."/>
        </authorList>
    </citation>
    <scope>NUCLEOTIDE SEQUENCE [LARGE SCALE GENOMIC DNA]</scope>
    <source>
        <strain evidence="2">DSM 15510 / CIP 108128 / LMG 27833 / NCIMB 13906 / BL2</strain>
    </source>
</reference>